<keyword evidence="4 7" id="KW-0472">Membrane</keyword>
<evidence type="ECO:0000256" key="5">
    <source>
        <dbReference type="SAM" id="Coils"/>
    </source>
</evidence>
<comment type="caution">
    <text evidence="9">The sequence shown here is derived from an EMBL/GenBank/DDBJ whole genome shotgun (WGS) entry which is preliminary data.</text>
</comment>
<gene>
    <name evidence="9" type="ORF">BJ875DRAFT_366172</name>
</gene>
<evidence type="ECO:0000313" key="9">
    <source>
        <dbReference type="EMBL" id="KAG9239225.1"/>
    </source>
</evidence>
<dbReference type="OrthoDB" id="21589at2759"/>
<dbReference type="InterPro" id="IPR000626">
    <property type="entry name" value="Ubiquitin-like_dom"/>
</dbReference>
<evidence type="ECO:0000259" key="8">
    <source>
        <dbReference type="PROSITE" id="PS50053"/>
    </source>
</evidence>
<proteinExistence type="predicted"/>
<evidence type="ECO:0000256" key="3">
    <source>
        <dbReference type="ARBA" id="ARBA00022989"/>
    </source>
</evidence>
<keyword evidence="10" id="KW-1185">Reference proteome</keyword>
<keyword evidence="3 7" id="KW-1133">Transmembrane helix</keyword>
<evidence type="ECO:0000256" key="7">
    <source>
        <dbReference type="SAM" id="Phobius"/>
    </source>
</evidence>
<reference evidence="9" key="1">
    <citation type="journal article" date="2021" name="IMA Fungus">
        <title>Genomic characterization of three marine fungi, including Emericellopsis atlantica sp. nov. with signatures of a generalist lifestyle and marine biomass degradation.</title>
        <authorList>
            <person name="Hagestad O.C."/>
            <person name="Hou L."/>
            <person name="Andersen J.H."/>
            <person name="Hansen E.H."/>
            <person name="Altermark B."/>
            <person name="Li C."/>
            <person name="Kuhnert E."/>
            <person name="Cox R.J."/>
            <person name="Crous P.W."/>
            <person name="Spatafora J.W."/>
            <person name="Lail K."/>
            <person name="Amirebrahimi M."/>
            <person name="Lipzen A."/>
            <person name="Pangilinan J."/>
            <person name="Andreopoulos W."/>
            <person name="Hayes R.D."/>
            <person name="Ng V."/>
            <person name="Grigoriev I.V."/>
            <person name="Jackson S.A."/>
            <person name="Sutton T.D.S."/>
            <person name="Dobson A.D.W."/>
            <person name="Rama T."/>
        </authorList>
    </citation>
    <scope>NUCLEOTIDE SEQUENCE</scope>
    <source>
        <strain evidence="9">TRa018bII</strain>
    </source>
</reference>
<feature type="transmembrane region" description="Helical" evidence="7">
    <location>
        <begin position="536"/>
        <end position="557"/>
    </location>
</feature>
<dbReference type="PROSITE" id="PS50053">
    <property type="entry name" value="UBIQUITIN_2"/>
    <property type="match status" value="1"/>
</dbReference>
<dbReference type="GO" id="GO:0016020">
    <property type="term" value="C:membrane"/>
    <property type="evidence" value="ECO:0007669"/>
    <property type="project" value="UniProtKB-SubCell"/>
</dbReference>
<feature type="compositionally biased region" description="Polar residues" evidence="6">
    <location>
        <begin position="381"/>
        <end position="396"/>
    </location>
</feature>
<feature type="region of interest" description="Disordered" evidence="6">
    <location>
        <begin position="270"/>
        <end position="321"/>
    </location>
</feature>
<dbReference type="AlphaFoldDB" id="A0A9P7YU26"/>
<feature type="region of interest" description="Disordered" evidence="6">
    <location>
        <begin position="622"/>
        <end position="645"/>
    </location>
</feature>
<dbReference type="GO" id="GO:0030968">
    <property type="term" value="P:endoplasmic reticulum unfolded protein response"/>
    <property type="evidence" value="ECO:0007669"/>
    <property type="project" value="TreeGrafter"/>
</dbReference>
<keyword evidence="5" id="KW-0175">Coiled coil</keyword>
<feature type="compositionally biased region" description="Low complexity" evidence="6">
    <location>
        <begin position="397"/>
        <end position="416"/>
    </location>
</feature>
<name>A0A9P7YU26_9HELO</name>
<dbReference type="Proteomes" id="UP000824998">
    <property type="component" value="Unassembled WGS sequence"/>
</dbReference>
<dbReference type="PANTHER" id="PTHR12943">
    <property type="entry name" value="HOMOCYSTEINE-RESPONSIVE ENDOPLASMIC RETICULUM-RESIDENT UNIQUITIN-LIKE DOMAIN HERPUD PROTEIN FAMILY MEMBER"/>
    <property type="match status" value="1"/>
</dbReference>
<feature type="region of interest" description="Disordered" evidence="6">
    <location>
        <begin position="707"/>
        <end position="756"/>
    </location>
</feature>
<sequence>MSQSPAESAGSPVPTRDDETPRPFTFTLIVLSPSVGATKLSFPGLPAITTVKQLKAMLRDALPSKPPDDSQRLIYRGRMLARETETMLDIFGQDTLNSPEPQTLHLVLKPAEGAPAPPSTSIPRPHSVAPQAIPQSLPVNPPLPQQLPRPQSTPAIPAVGLHAQQPLPGFQHVQQHQVLLQPEHHHNIMAQRLQQLQRETQRLQQEMGAIEQRYRTQGPTLGLPGGGQLPPSLPGQQALPQGMHQGPHLAMRPPHGLPIPYPNFIAHQQRGRVAERRNGVQDGGIVAPSVSIRGTSSGRASPSHRPDHTTTYTREGVGPNGERWQMTVNEITTTLPIGQPQPQHPTPFSTTNPASDIQAVLRNADRYLAAQNARTALNNMQRSASNPNASSGQANLTENESSATPTATATPNTTSEGSPSTSTILNLTENAIPTTTPVNNDNPDPTVYILSSPQGPRGLLVSNSGTYYTPRQHSRRHQLPSPALFHGVPGGTIGLPEYRNRPVGGERAARRGNRQQNGVQEAPAVAPHANPGAGALAAQAGPMLWLIIRLVGFVWFLTSGNPSWYRWFMVSGLAFAIFIYNTGLFNGAADQVWGPIRRHLEALIPLAGPDAAVVPAANNAVPPPAAQGVEQQPRARARTEPDPAETAARLLEQHRQANGGWLLAHVRRVEHALLLFLASLFPGVGERHIAAREAEAVERQRRIDAAAAEEQNEGSADQESAPATEADADIGTHPGQENQPRDEPGNIEAAAPLVEV</sequence>
<evidence type="ECO:0000256" key="1">
    <source>
        <dbReference type="ARBA" id="ARBA00004370"/>
    </source>
</evidence>
<feature type="domain" description="Ubiquitin-like" evidence="8">
    <location>
        <begin position="50"/>
        <end position="113"/>
    </location>
</feature>
<feature type="region of interest" description="Disordered" evidence="6">
    <location>
        <begin position="381"/>
        <end position="423"/>
    </location>
</feature>
<evidence type="ECO:0000256" key="4">
    <source>
        <dbReference type="ARBA" id="ARBA00023136"/>
    </source>
</evidence>
<feature type="transmembrane region" description="Helical" evidence="7">
    <location>
        <begin position="564"/>
        <end position="581"/>
    </location>
</feature>
<dbReference type="SUPFAM" id="SSF54236">
    <property type="entry name" value="Ubiquitin-like"/>
    <property type="match status" value="1"/>
</dbReference>
<feature type="coiled-coil region" evidence="5">
    <location>
        <begin position="186"/>
        <end position="213"/>
    </location>
</feature>
<dbReference type="EMBL" id="MU251360">
    <property type="protein sequence ID" value="KAG9239225.1"/>
    <property type="molecule type" value="Genomic_DNA"/>
</dbReference>
<protein>
    <recommendedName>
        <fullName evidence="8">Ubiquitin-like domain-containing protein</fullName>
    </recommendedName>
</protein>
<dbReference type="PANTHER" id="PTHR12943:SF27">
    <property type="entry name" value="HOMOCYSTEINE-INDUCED ENDOPLASMIC RETICULUM PROTEIN, ISOFORM A"/>
    <property type="match status" value="1"/>
</dbReference>
<evidence type="ECO:0000256" key="6">
    <source>
        <dbReference type="SAM" id="MobiDB-lite"/>
    </source>
</evidence>
<evidence type="ECO:0000313" key="10">
    <source>
        <dbReference type="Proteomes" id="UP000824998"/>
    </source>
</evidence>
<keyword evidence="2 7" id="KW-0812">Transmembrane</keyword>
<dbReference type="InterPro" id="IPR039751">
    <property type="entry name" value="HERPUD1/2"/>
</dbReference>
<comment type="subcellular location">
    <subcellularLocation>
        <location evidence="1">Membrane</location>
    </subcellularLocation>
</comment>
<evidence type="ECO:0000256" key="2">
    <source>
        <dbReference type="ARBA" id="ARBA00022692"/>
    </source>
</evidence>
<dbReference type="Gene3D" id="3.10.20.90">
    <property type="entry name" value="Phosphatidylinositol 3-kinase Catalytic Subunit, Chain A, domain 1"/>
    <property type="match status" value="1"/>
</dbReference>
<feature type="region of interest" description="Disordered" evidence="6">
    <location>
        <begin position="1"/>
        <end position="22"/>
    </location>
</feature>
<dbReference type="InterPro" id="IPR029071">
    <property type="entry name" value="Ubiquitin-like_domsf"/>
</dbReference>
<organism evidence="9 10">
    <name type="scientific">Amylocarpus encephaloides</name>
    <dbReference type="NCBI Taxonomy" id="45428"/>
    <lineage>
        <taxon>Eukaryota</taxon>
        <taxon>Fungi</taxon>
        <taxon>Dikarya</taxon>
        <taxon>Ascomycota</taxon>
        <taxon>Pezizomycotina</taxon>
        <taxon>Leotiomycetes</taxon>
        <taxon>Helotiales</taxon>
        <taxon>Helotiales incertae sedis</taxon>
        <taxon>Amylocarpus</taxon>
    </lineage>
</organism>
<accession>A0A9P7YU26</accession>